<protein>
    <submittedName>
        <fullName evidence="5">RND family efflux transporter, MFP subunit</fullName>
    </submittedName>
</protein>
<dbReference type="AlphaFoldDB" id="A0A1T4Y0F2"/>
<organism evidence="5 6">
    <name type="scientific">Prosthecobacter debontii</name>
    <dbReference type="NCBI Taxonomy" id="48467"/>
    <lineage>
        <taxon>Bacteria</taxon>
        <taxon>Pseudomonadati</taxon>
        <taxon>Verrucomicrobiota</taxon>
        <taxon>Verrucomicrobiia</taxon>
        <taxon>Verrucomicrobiales</taxon>
        <taxon>Verrucomicrobiaceae</taxon>
        <taxon>Prosthecobacter</taxon>
    </lineage>
</organism>
<evidence type="ECO:0000256" key="2">
    <source>
        <dbReference type="SAM" id="Coils"/>
    </source>
</evidence>
<dbReference type="GO" id="GO:0015562">
    <property type="term" value="F:efflux transmembrane transporter activity"/>
    <property type="evidence" value="ECO:0007669"/>
    <property type="project" value="TreeGrafter"/>
</dbReference>
<evidence type="ECO:0000256" key="1">
    <source>
        <dbReference type="ARBA" id="ARBA00009477"/>
    </source>
</evidence>
<dbReference type="Gene3D" id="2.40.50.100">
    <property type="match status" value="1"/>
</dbReference>
<keyword evidence="4" id="KW-0812">Transmembrane</keyword>
<dbReference type="PROSITE" id="PS51257">
    <property type="entry name" value="PROKAR_LIPOPROTEIN"/>
    <property type="match status" value="1"/>
</dbReference>
<keyword evidence="4" id="KW-0472">Membrane</keyword>
<keyword evidence="2" id="KW-0175">Coiled coil</keyword>
<dbReference type="STRING" id="48467.SAMN02745166_02325"/>
<evidence type="ECO:0000313" key="5">
    <source>
        <dbReference type="EMBL" id="SKA95279.1"/>
    </source>
</evidence>
<sequence>MRFLLRAIRFILPIVVLGGCIVVTWWLLSNPPVQEKKDIPPTLVRVEGTTLNKTTYELRVRSQGTVQPRTRSTLLPEVSGKIIEISPSFRPGGFFAAGDVLMRLDPVDYETAIVVTQAAEAQAEVVLAEEQARADQAVENWRAMGRTGTPSALVSRAPQLAKAKADVASAKAQVLKAERDLERTTIRAPYACQVLEQAVDLGQFVNSGTTLGRIFAVDYVEIRLPLPERESQYLKLPHAFRDQNNPAEPALPVFLKSVIAGKTVMWEGKIVRVEGALDEQTRQATAVAQVTDPYARRADGKPPLTIGAFVEAEIVGEPLEDVYIVPRAAVRAGNEIILIDRPQNTLRRMTVDPLVSNEKHIVVSANAKKAPKEGDVLCLTPIPFPADGARVLPTVDGQIEAGPVKDGQAEPKPSPAVGKKETT</sequence>
<dbReference type="PANTHER" id="PTHR30469">
    <property type="entry name" value="MULTIDRUG RESISTANCE PROTEIN MDTA"/>
    <property type="match status" value="1"/>
</dbReference>
<name>A0A1T4Y0F2_9BACT</name>
<gene>
    <name evidence="5" type="ORF">SAMN02745166_02325</name>
</gene>
<evidence type="ECO:0000256" key="4">
    <source>
        <dbReference type="SAM" id="Phobius"/>
    </source>
</evidence>
<dbReference type="NCBIfam" id="TIGR01730">
    <property type="entry name" value="RND_mfp"/>
    <property type="match status" value="1"/>
</dbReference>
<dbReference type="Gene3D" id="1.10.287.470">
    <property type="entry name" value="Helix hairpin bin"/>
    <property type="match status" value="1"/>
</dbReference>
<evidence type="ECO:0000256" key="3">
    <source>
        <dbReference type="SAM" id="MobiDB-lite"/>
    </source>
</evidence>
<proteinExistence type="inferred from homology"/>
<dbReference type="InterPro" id="IPR006143">
    <property type="entry name" value="RND_pump_MFP"/>
</dbReference>
<keyword evidence="4" id="KW-1133">Transmembrane helix</keyword>
<evidence type="ECO:0000313" key="6">
    <source>
        <dbReference type="Proteomes" id="UP000190774"/>
    </source>
</evidence>
<accession>A0A1T4Y0F2</accession>
<dbReference type="EMBL" id="FUYE01000006">
    <property type="protein sequence ID" value="SKA95279.1"/>
    <property type="molecule type" value="Genomic_DNA"/>
</dbReference>
<dbReference type="Proteomes" id="UP000190774">
    <property type="component" value="Unassembled WGS sequence"/>
</dbReference>
<comment type="similarity">
    <text evidence="1">Belongs to the membrane fusion protein (MFP) (TC 8.A.1) family.</text>
</comment>
<dbReference type="SUPFAM" id="SSF111369">
    <property type="entry name" value="HlyD-like secretion proteins"/>
    <property type="match status" value="1"/>
</dbReference>
<reference evidence="6" key="1">
    <citation type="submission" date="2017-02" db="EMBL/GenBank/DDBJ databases">
        <authorList>
            <person name="Varghese N."/>
            <person name="Submissions S."/>
        </authorList>
    </citation>
    <scope>NUCLEOTIDE SEQUENCE [LARGE SCALE GENOMIC DNA]</scope>
    <source>
        <strain evidence="6">ATCC 700200</strain>
    </source>
</reference>
<feature type="transmembrane region" description="Helical" evidence="4">
    <location>
        <begin position="7"/>
        <end position="28"/>
    </location>
</feature>
<feature type="coiled-coil region" evidence="2">
    <location>
        <begin position="160"/>
        <end position="187"/>
    </location>
</feature>
<keyword evidence="6" id="KW-1185">Reference proteome</keyword>
<dbReference type="OrthoDB" id="5730196at2"/>
<dbReference type="PANTHER" id="PTHR30469:SF12">
    <property type="entry name" value="MULTIDRUG RESISTANCE PROTEIN MDTA"/>
    <property type="match status" value="1"/>
</dbReference>
<dbReference type="GO" id="GO:1990281">
    <property type="term" value="C:efflux pump complex"/>
    <property type="evidence" value="ECO:0007669"/>
    <property type="project" value="TreeGrafter"/>
</dbReference>
<dbReference type="Gene3D" id="2.40.30.170">
    <property type="match status" value="1"/>
</dbReference>
<feature type="region of interest" description="Disordered" evidence="3">
    <location>
        <begin position="398"/>
        <end position="423"/>
    </location>
</feature>